<dbReference type="PANTHER" id="PTHR14365:SF1">
    <property type="entry name" value="APOPTOSIS REGULATORY PROTEIN SIVA"/>
    <property type="match status" value="1"/>
</dbReference>
<dbReference type="OrthoDB" id="60860at2759"/>
<evidence type="ECO:0000256" key="1">
    <source>
        <dbReference type="SAM" id="MobiDB-lite"/>
    </source>
</evidence>
<sequence length="196" mass="21599">MERNPLKRMRSDDNGSNHSTQTKVWVNQKMADLNDDEKMKAVHEKTNELLFKAANGKSTEKHSVENAVPVANNTAASYGGATSTSTTSTTTTTVATATNVSLCDQYQLMGDGTILVRDLNQDAVNPNLERRSSRCCQHSTFIHDICVNCTMDLCEECGYSCVECTAFICRACVTLFGNRPSEAEDPLCERCQMYCA</sequence>
<dbReference type="Proteomes" id="UP000504634">
    <property type="component" value="Unplaced"/>
</dbReference>
<keyword evidence="2" id="KW-1185">Reference proteome</keyword>
<reference evidence="3" key="1">
    <citation type="submission" date="2025-08" db="UniProtKB">
        <authorList>
            <consortium name="RefSeq"/>
        </authorList>
    </citation>
    <scope>IDENTIFICATION</scope>
    <source>
        <strain evidence="3">11010-0011.00</strain>
        <tissue evidence="3">Whole body</tissue>
    </source>
</reference>
<dbReference type="PANTHER" id="PTHR14365">
    <property type="entry name" value="APOPTOSIS REGULATORY PROTEIN SIVA"/>
    <property type="match status" value="1"/>
</dbReference>
<accession>A0A6J2U4D5</accession>
<dbReference type="GO" id="GO:0097191">
    <property type="term" value="P:extrinsic apoptotic signaling pathway"/>
    <property type="evidence" value="ECO:0007669"/>
    <property type="project" value="TreeGrafter"/>
</dbReference>
<dbReference type="GeneID" id="115629875"/>
<evidence type="ECO:0000313" key="3">
    <source>
        <dbReference type="RefSeq" id="XP_030382333.1"/>
    </source>
</evidence>
<feature type="region of interest" description="Disordered" evidence="1">
    <location>
        <begin position="1"/>
        <end position="22"/>
    </location>
</feature>
<dbReference type="AlphaFoldDB" id="A0A6J2U4D5"/>
<gene>
    <name evidence="3" type="primary">LOC115629875</name>
</gene>
<proteinExistence type="predicted"/>
<protein>
    <submittedName>
        <fullName evidence="3">Uncharacterized protein LOC115629875</fullName>
    </submittedName>
</protein>
<dbReference type="InterPro" id="IPR022773">
    <property type="entry name" value="Siva"/>
</dbReference>
<name>A0A6J2U4D5_DROLE</name>
<dbReference type="RefSeq" id="XP_030382333.1">
    <property type="nucleotide sequence ID" value="XM_030526473.1"/>
</dbReference>
<dbReference type="Pfam" id="PF05458">
    <property type="entry name" value="Siva"/>
    <property type="match status" value="1"/>
</dbReference>
<dbReference type="GO" id="GO:0005175">
    <property type="term" value="F:CD27 receptor binding"/>
    <property type="evidence" value="ECO:0007669"/>
    <property type="project" value="TreeGrafter"/>
</dbReference>
<evidence type="ECO:0000313" key="2">
    <source>
        <dbReference type="Proteomes" id="UP000504634"/>
    </source>
</evidence>
<feature type="compositionally biased region" description="Basic and acidic residues" evidence="1">
    <location>
        <begin position="1"/>
        <end position="15"/>
    </location>
</feature>
<organism evidence="2 3">
    <name type="scientific">Drosophila lebanonensis</name>
    <name type="common">Fruit fly</name>
    <name type="synonym">Scaptodrosophila lebanonensis</name>
    <dbReference type="NCBI Taxonomy" id="7225"/>
    <lineage>
        <taxon>Eukaryota</taxon>
        <taxon>Metazoa</taxon>
        <taxon>Ecdysozoa</taxon>
        <taxon>Arthropoda</taxon>
        <taxon>Hexapoda</taxon>
        <taxon>Insecta</taxon>
        <taxon>Pterygota</taxon>
        <taxon>Neoptera</taxon>
        <taxon>Endopterygota</taxon>
        <taxon>Diptera</taxon>
        <taxon>Brachycera</taxon>
        <taxon>Muscomorpha</taxon>
        <taxon>Ephydroidea</taxon>
        <taxon>Drosophilidae</taxon>
        <taxon>Scaptodrosophila</taxon>
    </lineage>
</organism>